<dbReference type="InterPro" id="IPR025389">
    <property type="entry name" value="DUF4300"/>
</dbReference>
<evidence type="ECO:0000313" key="2">
    <source>
        <dbReference type="EMBL" id="RGQ40709.1"/>
    </source>
</evidence>
<organism evidence="2 3">
    <name type="scientific">[Clostridium] leptum</name>
    <dbReference type="NCBI Taxonomy" id="1535"/>
    <lineage>
        <taxon>Bacteria</taxon>
        <taxon>Bacillati</taxon>
        <taxon>Bacillota</taxon>
        <taxon>Clostridia</taxon>
        <taxon>Eubacteriales</taxon>
        <taxon>Oscillospiraceae</taxon>
        <taxon>Oscillospiraceae incertae sedis</taxon>
    </lineage>
</organism>
<accession>A0A412AXB8</accession>
<reference evidence="2 3" key="1">
    <citation type="submission" date="2018-08" db="EMBL/GenBank/DDBJ databases">
        <title>A genome reference for cultivated species of the human gut microbiota.</title>
        <authorList>
            <person name="Zou Y."/>
            <person name="Xue W."/>
            <person name="Luo G."/>
        </authorList>
    </citation>
    <scope>NUCLEOTIDE SEQUENCE [LARGE SCALE GENOMIC DNA]</scope>
    <source>
        <strain evidence="2 3">AF28-26</strain>
    </source>
</reference>
<comment type="caution">
    <text evidence="2">The sequence shown here is derived from an EMBL/GenBank/DDBJ whole genome shotgun (WGS) entry which is preliminary data.</text>
</comment>
<protein>
    <submittedName>
        <fullName evidence="2">DUF4300 family protein</fullName>
    </submittedName>
</protein>
<dbReference type="EMBL" id="QRTC01000025">
    <property type="protein sequence ID" value="RGQ40709.1"/>
    <property type="molecule type" value="Genomic_DNA"/>
</dbReference>
<dbReference type="Proteomes" id="UP000284751">
    <property type="component" value="Unassembled WGS sequence"/>
</dbReference>
<name>A0A412AXB8_9FIRM</name>
<evidence type="ECO:0000313" key="3">
    <source>
        <dbReference type="Proteomes" id="UP000284751"/>
    </source>
</evidence>
<feature type="domain" description="DUF4300" evidence="1">
    <location>
        <begin position="18"/>
        <end position="97"/>
    </location>
</feature>
<dbReference type="Pfam" id="PF14133">
    <property type="entry name" value="DUF4300"/>
    <property type="match status" value="1"/>
</dbReference>
<proteinExistence type="predicted"/>
<gene>
    <name evidence="2" type="ORF">DWY99_07455</name>
</gene>
<evidence type="ECO:0000259" key="1">
    <source>
        <dbReference type="Pfam" id="PF14133"/>
    </source>
</evidence>
<sequence>MKLKLFYGIPPPALPVVSEANDDDSRQLLRKLLSPIAGVSEDRIQGFFSRIDSFSESVREEWLTTGFEEVKPLDTKYNPYEMQDERMAENGNFPGYNRNGAVR</sequence>
<dbReference type="AlphaFoldDB" id="A0A412AXB8"/>